<evidence type="ECO:0000313" key="4">
    <source>
        <dbReference type="Proteomes" id="UP001149821"/>
    </source>
</evidence>
<dbReference type="InterPro" id="IPR052534">
    <property type="entry name" value="Extracell_DNA_Util/SecSys_Comp"/>
</dbReference>
<dbReference type="EMBL" id="JAJUBB010000008">
    <property type="protein sequence ID" value="MDD1782118.1"/>
    <property type="molecule type" value="Genomic_DNA"/>
</dbReference>
<evidence type="ECO:0000313" key="3">
    <source>
        <dbReference type="EMBL" id="MDD1782118.1"/>
    </source>
</evidence>
<sequence>MRSNINLLPWRENNRLERRRQFYLEGSIVALLVIGFLGIAFFNGQRLLSAQEARNARLDTEIQILDQKLAEFSEKKLARDALEKRLNLVNSLQTQRNNTTMLFNLLPEVTPDGVVLDSVSLKAGKVNVKGRSRSNAQLASLLALLESKPGATDVQIHSIINNDNRQQEDGAVNSFMLTFALTEFVSPELSEEVKNGS</sequence>
<dbReference type="Proteomes" id="UP001149821">
    <property type="component" value="Unassembled WGS sequence"/>
</dbReference>
<dbReference type="Pfam" id="PF05137">
    <property type="entry name" value="PilN"/>
    <property type="match status" value="1"/>
</dbReference>
<feature type="coiled-coil region" evidence="1">
    <location>
        <begin position="48"/>
        <end position="75"/>
    </location>
</feature>
<keyword evidence="1" id="KW-0175">Coiled coil</keyword>
<keyword evidence="2" id="KW-1133">Transmembrane helix</keyword>
<keyword evidence="2" id="KW-0472">Membrane</keyword>
<dbReference type="InterPro" id="IPR007813">
    <property type="entry name" value="PilN"/>
</dbReference>
<feature type="transmembrane region" description="Helical" evidence="2">
    <location>
        <begin position="21"/>
        <end position="42"/>
    </location>
</feature>
<proteinExistence type="predicted"/>
<dbReference type="PANTHER" id="PTHR40278:SF2">
    <property type="entry name" value="TYPE IV PILUS INNER MEMBRANE COMPONENT PILN"/>
    <property type="match status" value="1"/>
</dbReference>
<organism evidence="3 4">
    <name type="scientific">Enterovibrio qingdaonensis</name>
    <dbReference type="NCBI Taxonomy" id="2899818"/>
    <lineage>
        <taxon>Bacteria</taxon>
        <taxon>Pseudomonadati</taxon>
        <taxon>Pseudomonadota</taxon>
        <taxon>Gammaproteobacteria</taxon>
        <taxon>Vibrionales</taxon>
        <taxon>Vibrionaceae</taxon>
        <taxon>Enterovibrio</taxon>
    </lineage>
</organism>
<keyword evidence="2" id="KW-0812">Transmembrane</keyword>
<comment type="caution">
    <text evidence="3">The sequence shown here is derived from an EMBL/GenBank/DDBJ whole genome shotgun (WGS) entry which is preliminary data.</text>
</comment>
<accession>A0ABT5QN65</accession>
<gene>
    <name evidence="3" type="ORF">LRP49_13140</name>
</gene>
<dbReference type="RefSeq" id="WP_274142757.1">
    <property type="nucleotide sequence ID" value="NZ_JAJUBB010000008.1"/>
</dbReference>
<keyword evidence="4" id="KW-1185">Reference proteome</keyword>
<name>A0ABT5QN65_9GAMM</name>
<evidence type="ECO:0000256" key="2">
    <source>
        <dbReference type="SAM" id="Phobius"/>
    </source>
</evidence>
<reference evidence="3" key="1">
    <citation type="submission" date="2021-12" db="EMBL/GenBank/DDBJ databases">
        <title>Enterovibrio ZSDZ35 sp. nov. and Enterovibrio ZSDZ42 sp. nov., isolated from coastal seawater in Qingdao.</title>
        <authorList>
            <person name="Zhang P."/>
        </authorList>
    </citation>
    <scope>NUCLEOTIDE SEQUENCE</scope>
    <source>
        <strain evidence="3">ZSDZ35</strain>
    </source>
</reference>
<evidence type="ECO:0000256" key="1">
    <source>
        <dbReference type="SAM" id="Coils"/>
    </source>
</evidence>
<dbReference type="PANTHER" id="PTHR40278">
    <property type="entry name" value="DNA UTILIZATION PROTEIN HOFN"/>
    <property type="match status" value="1"/>
</dbReference>
<protein>
    <submittedName>
        <fullName evidence="3">PilN domain-containing protein</fullName>
    </submittedName>
</protein>